<dbReference type="Gene3D" id="2.60.120.1140">
    <property type="entry name" value="Protein of unknown function DUF192"/>
    <property type="match status" value="1"/>
</dbReference>
<dbReference type="Proteomes" id="UP000178121">
    <property type="component" value="Unassembled WGS sequence"/>
</dbReference>
<dbReference type="AlphaFoldDB" id="A0A1G2MBB3"/>
<proteinExistence type="predicted"/>
<comment type="caution">
    <text evidence="1">The sequence shown here is derived from an EMBL/GenBank/DDBJ whole genome shotgun (WGS) entry which is preliminary data.</text>
</comment>
<protein>
    <recommendedName>
        <fullName evidence="3">DUF192 domain-containing protein</fullName>
    </recommendedName>
</protein>
<dbReference type="EMBL" id="MHRI01000012">
    <property type="protein sequence ID" value="OHA21186.1"/>
    <property type="molecule type" value="Genomic_DNA"/>
</dbReference>
<dbReference type="InterPro" id="IPR003795">
    <property type="entry name" value="DUF192"/>
</dbReference>
<organism evidence="1 2">
    <name type="scientific">Candidatus Taylorbacteria bacterium RIFCSPHIGHO2_01_FULL_51_15</name>
    <dbReference type="NCBI Taxonomy" id="1802304"/>
    <lineage>
        <taxon>Bacteria</taxon>
        <taxon>Candidatus Tayloriibacteriota</taxon>
    </lineage>
</organism>
<gene>
    <name evidence="1" type="ORF">A2849_01540</name>
</gene>
<evidence type="ECO:0000313" key="1">
    <source>
        <dbReference type="EMBL" id="OHA21186.1"/>
    </source>
</evidence>
<dbReference type="InterPro" id="IPR038695">
    <property type="entry name" value="Saro_0823-like_sf"/>
</dbReference>
<evidence type="ECO:0008006" key="3">
    <source>
        <dbReference type="Google" id="ProtNLM"/>
    </source>
</evidence>
<dbReference type="Pfam" id="PF02643">
    <property type="entry name" value="DUF192"/>
    <property type="match status" value="1"/>
</dbReference>
<dbReference type="PANTHER" id="PTHR37953:SF1">
    <property type="entry name" value="UPF0127 PROTEIN MJ1496"/>
    <property type="match status" value="1"/>
</dbReference>
<evidence type="ECO:0000313" key="2">
    <source>
        <dbReference type="Proteomes" id="UP000178121"/>
    </source>
</evidence>
<sequence>MKGKIFLTIVFSLILLSLLQASVKVREQARDADKILQAPSGATFFLELADTESAQTTGLGSRASMEEDEGMLFVFPELDTHRMWMKDMLFPLDIIWLSDASTTHSALGSRDETAGLVVVDMKEMVAPSTYPEVFSPQTTAKYVLEINGGVAKKTGITIGSVLMMVE</sequence>
<accession>A0A1G2MBB3</accession>
<name>A0A1G2MBB3_9BACT</name>
<dbReference type="PANTHER" id="PTHR37953">
    <property type="entry name" value="UPF0127 PROTEIN MJ1496"/>
    <property type="match status" value="1"/>
</dbReference>
<reference evidence="1 2" key="1">
    <citation type="journal article" date="2016" name="Nat. Commun.">
        <title>Thousands of microbial genomes shed light on interconnected biogeochemical processes in an aquifer system.</title>
        <authorList>
            <person name="Anantharaman K."/>
            <person name="Brown C.T."/>
            <person name="Hug L.A."/>
            <person name="Sharon I."/>
            <person name="Castelle C.J."/>
            <person name="Probst A.J."/>
            <person name="Thomas B.C."/>
            <person name="Singh A."/>
            <person name="Wilkins M.J."/>
            <person name="Karaoz U."/>
            <person name="Brodie E.L."/>
            <person name="Williams K.H."/>
            <person name="Hubbard S.S."/>
            <person name="Banfield J.F."/>
        </authorList>
    </citation>
    <scope>NUCLEOTIDE SEQUENCE [LARGE SCALE GENOMIC DNA]</scope>
</reference>